<gene>
    <name evidence="4" type="ORF">ESB13_05910</name>
</gene>
<dbReference type="InterPro" id="IPR025403">
    <property type="entry name" value="TgpA-like_C"/>
</dbReference>
<dbReference type="AlphaFoldDB" id="A0A4Q1DAC9"/>
<evidence type="ECO:0000256" key="2">
    <source>
        <dbReference type="SAM" id="SignalP"/>
    </source>
</evidence>
<dbReference type="Proteomes" id="UP000290545">
    <property type="component" value="Unassembled WGS sequence"/>
</dbReference>
<keyword evidence="5" id="KW-1185">Reference proteome</keyword>
<dbReference type="EMBL" id="SDHZ01000001">
    <property type="protein sequence ID" value="RXK86337.1"/>
    <property type="molecule type" value="Genomic_DNA"/>
</dbReference>
<name>A0A4Q1DAC9_9BACT</name>
<protein>
    <submittedName>
        <fullName evidence="4">DUF4129 domain-containing protein</fullName>
    </submittedName>
</protein>
<feature type="signal peptide" evidence="2">
    <location>
        <begin position="1"/>
        <end position="22"/>
    </location>
</feature>
<organism evidence="4 5">
    <name type="scientific">Filimonas effusa</name>
    <dbReference type="NCBI Taxonomy" id="2508721"/>
    <lineage>
        <taxon>Bacteria</taxon>
        <taxon>Pseudomonadati</taxon>
        <taxon>Bacteroidota</taxon>
        <taxon>Chitinophagia</taxon>
        <taxon>Chitinophagales</taxon>
        <taxon>Chitinophagaceae</taxon>
        <taxon>Filimonas</taxon>
    </lineage>
</organism>
<proteinExistence type="predicted"/>
<dbReference type="PROSITE" id="PS51257">
    <property type="entry name" value="PROKAR_LIPOPROTEIN"/>
    <property type="match status" value="1"/>
</dbReference>
<feature type="domain" description="Protein-glutamine gamma-glutamyltransferase-like C-terminal" evidence="3">
    <location>
        <begin position="197"/>
        <end position="261"/>
    </location>
</feature>
<keyword evidence="1" id="KW-0472">Membrane</keyword>
<accession>A0A4Q1DAC9</accession>
<evidence type="ECO:0000313" key="4">
    <source>
        <dbReference type="EMBL" id="RXK86337.1"/>
    </source>
</evidence>
<keyword evidence="2" id="KW-0732">Signal</keyword>
<feature type="chain" id="PRO_5020949563" evidence="2">
    <location>
        <begin position="23"/>
        <end position="272"/>
    </location>
</feature>
<evidence type="ECO:0000256" key="1">
    <source>
        <dbReference type="SAM" id="Phobius"/>
    </source>
</evidence>
<sequence length="272" mass="31444">MRVKLLFFLLLITACFCSAAYAQEQEEDYDYDHAESKATHIYDTSHLLFNWRYHTQPFSQEQIPAGVTTQKKVNTLKKEEDFWYVSATEQAVATIDSAMERKRKGNAPPPEIDMQTSNSSGSSGNLIFILAAVIFIAAVLYFLVSNKVAFFAPRNVAGEDDNISINEIGDNIFALKYNELLQKALKDQDYRLAVRILYLKTLRQLSDKGLIRFQPEYTNIDYLVQLRGGGNYDEFARITRHYEYVWYGRFEVSRDLYERISQDFITVQNKLG</sequence>
<comment type="caution">
    <text evidence="4">The sequence shown here is derived from an EMBL/GenBank/DDBJ whole genome shotgun (WGS) entry which is preliminary data.</text>
</comment>
<dbReference type="Pfam" id="PF13559">
    <property type="entry name" value="DUF4129"/>
    <property type="match status" value="1"/>
</dbReference>
<evidence type="ECO:0000259" key="3">
    <source>
        <dbReference type="Pfam" id="PF13559"/>
    </source>
</evidence>
<feature type="transmembrane region" description="Helical" evidence="1">
    <location>
        <begin position="126"/>
        <end position="144"/>
    </location>
</feature>
<evidence type="ECO:0000313" key="5">
    <source>
        <dbReference type="Proteomes" id="UP000290545"/>
    </source>
</evidence>
<dbReference type="OrthoDB" id="5491447at2"/>
<keyword evidence="1" id="KW-0812">Transmembrane</keyword>
<keyword evidence="1" id="KW-1133">Transmembrane helix</keyword>
<reference evidence="4 5" key="1">
    <citation type="submission" date="2019-01" db="EMBL/GenBank/DDBJ databases">
        <title>Filimonas sp. strain TTM-71.</title>
        <authorList>
            <person name="Chen W.-M."/>
        </authorList>
    </citation>
    <scope>NUCLEOTIDE SEQUENCE [LARGE SCALE GENOMIC DNA]</scope>
    <source>
        <strain evidence="4 5">TTM-71</strain>
    </source>
</reference>
<dbReference type="RefSeq" id="WP_129002087.1">
    <property type="nucleotide sequence ID" value="NZ_SDHZ01000001.1"/>
</dbReference>